<dbReference type="PANTHER" id="PTHR43823">
    <property type="entry name" value="SPORULATION PROTEIN YKVU"/>
    <property type="match status" value="1"/>
</dbReference>
<dbReference type="InterPro" id="IPR045070">
    <property type="entry name" value="MATE_MepA-like"/>
</dbReference>
<feature type="transmembrane region" description="Helical" evidence="10">
    <location>
        <begin position="16"/>
        <end position="37"/>
    </location>
</feature>
<feature type="transmembrane region" description="Helical" evidence="10">
    <location>
        <begin position="192"/>
        <end position="216"/>
    </location>
</feature>
<gene>
    <name evidence="11" type="ORF">SAMN05660648_00849</name>
</gene>
<keyword evidence="7 10" id="KW-1133">Transmembrane helix</keyword>
<keyword evidence="4" id="KW-0813">Transport</keyword>
<keyword evidence="9" id="KW-0046">Antibiotic resistance</keyword>
<proteinExistence type="inferred from homology"/>
<evidence type="ECO:0000313" key="12">
    <source>
        <dbReference type="Proteomes" id="UP000183469"/>
    </source>
</evidence>
<feature type="transmembrane region" description="Helical" evidence="10">
    <location>
        <begin position="138"/>
        <end position="161"/>
    </location>
</feature>
<feature type="transmembrane region" description="Helical" evidence="10">
    <location>
        <begin position="96"/>
        <end position="118"/>
    </location>
</feature>
<feature type="transmembrane region" description="Helical" evidence="10">
    <location>
        <begin position="318"/>
        <end position="338"/>
    </location>
</feature>
<feature type="transmembrane region" description="Helical" evidence="10">
    <location>
        <begin position="418"/>
        <end position="437"/>
    </location>
</feature>
<dbReference type="PANTHER" id="PTHR43823:SF3">
    <property type="entry name" value="MULTIDRUG EXPORT PROTEIN MEPA"/>
    <property type="match status" value="1"/>
</dbReference>
<feature type="transmembrane region" description="Helical" evidence="10">
    <location>
        <begin position="358"/>
        <end position="382"/>
    </location>
</feature>
<dbReference type="GO" id="GO:0046677">
    <property type="term" value="P:response to antibiotic"/>
    <property type="evidence" value="ECO:0007669"/>
    <property type="project" value="UniProtKB-KW"/>
</dbReference>
<evidence type="ECO:0000256" key="1">
    <source>
        <dbReference type="ARBA" id="ARBA00004651"/>
    </source>
</evidence>
<dbReference type="InterPro" id="IPR002528">
    <property type="entry name" value="MATE_fam"/>
</dbReference>
<dbReference type="GO" id="GO:0015297">
    <property type="term" value="F:antiporter activity"/>
    <property type="evidence" value="ECO:0007669"/>
    <property type="project" value="InterPro"/>
</dbReference>
<evidence type="ECO:0000256" key="5">
    <source>
        <dbReference type="ARBA" id="ARBA00022475"/>
    </source>
</evidence>
<feature type="transmembrane region" description="Helical" evidence="10">
    <location>
        <begin position="246"/>
        <end position="267"/>
    </location>
</feature>
<dbReference type="GO" id="GO:0042910">
    <property type="term" value="F:xenobiotic transmembrane transporter activity"/>
    <property type="evidence" value="ECO:0007669"/>
    <property type="project" value="InterPro"/>
</dbReference>
<evidence type="ECO:0000256" key="4">
    <source>
        <dbReference type="ARBA" id="ARBA00022448"/>
    </source>
</evidence>
<feature type="transmembrane region" description="Helical" evidence="10">
    <location>
        <begin position="168"/>
        <end position="186"/>
    </location>
</feature>
<evidence type="ECO:0000256" key="7">
    <source>
        <dbReference type="ARBA" id="ARBA00022989"/>
    </source>
</evidence>
<feature type="transmembrane region" description="Helical" evidence="10">
    <location>
        <begin position="273"/>
        <end position="297"/>
    </location>
</feature>
<evidence type="ECO:0000313" key="11">
    <source>
        <dbReference type="EMBL" id="SDZ84267.1"/>
    </source>
</evidence>
<name>A0A1H3WB03_SELRU</name>
<evidence type="ECO:0000256" key="3">
    <source>
        <dbReference type="ARBA" id="ARBA00022106"/>
    </source>
</evidence>
<dbReference type="AlphaFoldDB" id="A0A1H3WB03"/>
<sequence>MVKNTHNPLSYHHSMWSLLMFATPSIGMMIVISLYTVTDGIFIGRYVGSDALAASNIVYPAFNLVLGLAIMLASGGSALVAKTLGEDNRELANRRFTLITISGVLLSTFLAFMLWLFMEPLLAFLGASPALYDECVNYIVTLLPFFPAAALMLIFNAFFIADGRPIQGFLVSLVSGILNAVLDYLFMAKMGLGIAGAALGTGLGETAAALIGLHYFACRSRLIHFKAPVMEWRALGQAMYNGSSELVTELSIGVTTFLFNVITFAWAGEDGVAAISVILYAEMLLTSVLVGFSNGIAPIFSYQFGAKNYRELLRLMKLALLGIALFSLTAFIGSRVLAEPLIHLFLPDGGSAYSITVNGFLLFGFSFLLSGFNLFTSGFFTAISDGKTSAIASFARNLAGIVIFLLLLPNLIGFNGVWLAVPAADLAAVLLSFFLLYEQRQSFLERYQERRIQRSKYRHIPQTANLK</sequence>
<dbReference type="GO" id="GO:0005886">
    <property type="term" value="C:plasma membrane"/>
    <property type="evidence" value="ECO:0007669"/>
    <property type="project" value="UniProtKB-SubCell"/>
</dbReference>
<dbReference type="OrthoDB" id="9811110at2"/>
<protein>
    <recommendedName>
        <fullName evidence="3">Multidrug export protein MepA</fullName>
    </recommendedName>
</protein>
<keyword evidence="6 10" id="KW-0812">Transmembrane</keyword>
<evidence type="ECO:0000256" key="6">
    <source>
        <dbReference type="ARBA" id="ARBA00022692"/>
    </source>
</evidence>
<accession>A0A1H3WB03</accession>
<dbReference type="CDD" id="cd13143">
    <property type="entry name" value="MATE_MepA_like"/>
    <property type="match status" value="1"/>
</dbReference>
<evidence type="ECO:0000256" key="10">
    <source>
        <dbReference type="SAM" id="Phobius"/>
    </source>
</evidence>
<comment type="subcellular location">
    <subcellularLocation>
        <location evidence="1">Cell membrane</location>
        <topology evidence="1">Multi-pass membrane protein</topology>
    </subcellularLocation>
</comment>
<feature type="transmembrane region" description="Helical" evidence="10">
    <location>
        <begin position="394"/>
        <end position="412"/>
    </location>
</feature>
<evidence type="ECO:0000256" key="2">
    <source>
        <dbReference type="ARBA" id="ARBA00008417"/>
    </source>
</evidence>
<dbReference type="EMBL" id="FNQG01000003">
    <property type="protein sequence ID" value="SDZ84267.1"/>
    <property type="molecule type" value="Genomic_DNA"/>
</dbReference>
<organism evidence="11 12">
    <name type="scientific">Selenomonas ruminantium</name>
    <dbReference type="NCBI Taxonomy" id="971"/>
    <lineage>
        <taxon>Bacteria</taxon>
        <taxon>Bacillati</taxon>
        <taxon>Bacillota</taxon>
        <taxon>Negativicutes</taxon>
        <taxon>Selenomonadales</taxon>
        <taxon>Selenomonadaceae</taxon>
        <taxon>Selenomonas</taxon>
    </lineage>
</organism>
<reference evidence="11 12" key="1">
    <citation type="submission" date="2016-10" db="EMBL/GenBank/DDBJ databases">
        <authorList>
            <person name="de Groot N.N."/>
        </authorList>
    </citation>
    <scope>NUCLEOTIDE SEQUENCE [LARGE SCALE GENOMIC DNA]</scope>
    <source>
        <strain evidence="11 12">DSM 2872</strain>
    </source>
</reference>
<dbReference type="InterPro" id="IPR051327">
    <property type="entry name" value="MATE_MepA_subfamily"/>
</dbReference>
<evidence type="ECO:0000256" key="9">
    <source>
        <dbReference type="ARBA" id="ARBA00023251"/>
    </source>
</evidence>
<dbReference type="Pfam" id="PF01554">
    <property type="entry name" value="MatE"/>
    <property type="match status" value="2"/>
</dbReference>
<keyword evidence="8 10" id="KW-0472">Membrane</keyword>
<dbReference type="RefSeq" id="WP_074671098.1">
    <property type="nucleotide sequence ID" value="NZ_FNQG01000003.1"/>
</dbReference>
<dbReference type="PIRSF" id="PIRSF006603">
    <property type="entry name" value="DinF"/>
    <property type="match status" value="1"/>
</dbReference>
<dbReference type="InterPro" id="IPR048279">
    <property type="entry name" value="MdtK-like"/>
</dbReference>
<comment type="similarity">
    <text evidence="2">Belongs to the multi antimicrobial extrusion (MATE) (TC 2.A.66.1) family. MepA subfamily.</text>
</comment>
<dbReference type="Proteomes" id="UP000183469">
    <property type="component" value="Unassembled WGS sequence"/>
</dbReference>
<evidence type="ECO:0000256" key="8">
    <source>
        <dbReference type="ARBA" id="ARBA00023136"/>
    </source>
</evidence>
<keyword evidence="5" id="KW-1003">Cell membrane</keyword>
<feature type="transmembrane region" description="Helical" evidence="10">
    <location>
        <begin position="57"/>
        <end position="84"/>
    </location>
</feature>